<dbReference type="InterPro" id="IPR058581">
    <property type="entry name" value="TM_HPP"/>
</dbReference>
<feature type="domain" description="HPP transmembrane region" evidence="2">
    <location>
        <begin position="7"/>
        <end position="130"/>
    </location>
</feature>
<gene>
    <name evidence="3" type="ORF">GCM10009020_28310</name>
</gene>
<evidence type="ECO:0000256" key="1">
    <source>
        <dbReference type="SAM" id="Phobius"/>
    </source>
</evidence>
<feature type="transmembrane region" description="Helical" evidence="1">
    <location>
        <begin position="94"/>
        <end position="112"/>
    </location>
</feature>
<evidence type="ECO:0000313" key="4">
    <source>
        <dbReference type="Proteomes" id="UP001500420"/>
    </source>
</evidence>
<dbReference type="AlphaFoldDB" id="A0AAV3TDI5"/>
<keyword evidence="4" id="KW-1185">Reference proteome</keyword>
<keyword evidence="1" id="KW-1133">Transmembrane helix</keyword>
<dbReference type="RefSeq" id="WP_343774706.1">
    <property type="nucleotide sequence ID" value="NZ_BAAADV010000007.1"/>
</dbReference>
<accession>A0AAV3TDI5</accession>
<sequence length="173" mass="17429">MLRDTGFTGAYAGVLVGVLGVFAWATGSPLVFPSLGPTAFLLARSRTGAVVAPRRVIGGHAVGVVAGLAAHWLVAPGVSLSVTLAPFSTSVLRMAVAGGLSVAATSVGMLAADVNHPPACATTLIVSLGILPSPRTGAIILAAVTALVGFHRLALRAWGLFDQMTSESMTVRS</sequence>
<comment type="caution">
    <text evidence="3">The sequence shown here is derived from an EMBL/GenBank/DDBJ whole genome shotgun (WGS) entry which is preliminary data.</text>
</comment>
<evidence type="ECO:0000313" key="3">
    <source>
        <dbReference type="EMBL" id="GAA0678375.1"/>
    </source>
</evidence>
<evidence type="ECO:0000259" key="2">
    <source>
        <dbReference type="Pfam" id="PF04982"/>
    </source>
</evidence>
<feature type="transmembrane region" description="Helical" evidence="1">
    <location>
        <begin position="12"/>
        <end position="35"/>
    </location>
</feature>
<protein>
    <recommendedName>
        <fullName evidence="2">HPP transmembrane region domain-containing protein</fullName>
    </recommendedName>
</protein>
<dbReference type="Proteomes" id="UP001500420">
    <property type="component" value="Unassembled WGS sequence"/>
</dbReference>
<name>A0AAV3TDI5_9EURY</name>
<keyword evidence="1" id="KW-0472">Membrane</keyword>
<dbReference type="Pfam" id="PF04982">
    <property type="entry name" value="TM_HPP"/>
    <property type="match status" value="1"/>
</dbReference>
<feature type="transmembrane region" description="Helical" evidence="1">
    <location>
        <begin position="56"/>
        <end position="74"/>
    </location>
</feature>
<proteinExistence type="predicted"/>
<keyword evidence="1" id="KW-0812">Transmembrane</keyword>
<feature type="transmembrane region" description="Helical" evidence="1">
    <location>
        <begin position="124"/>
        <end position="150"/>
    </location>
</feature>
<reference evidence="3 4" key="1">
    <citation type="journal article" date="2019" name="Int. J. Syst. Evol. Microbiol.">
        <title>The Global Catalogue of Microorganisms (GCM) 10K type strain sequencing project: providing services to taxonomists for standard genome sequencing and annotation.</title>
        <authorList>
            <consortium name="The Broad Institute Genomics Platform"/>
            <consortium name="The Broad Institute Genome Sequencing Center for Infectious Disease"/>
            <person name="Wu L."/>
            <person name="Ma J."/>
        </authorList>
    </citation>
    <scope>NUCLEOTIDE SEQUENCE [LARGE SCALE GENOMIC DNA]</scope>
    <source>
        <strain evidence="3 4">JCM 16328</strain>
    </source>
</reference>
<organism evidence="3 4">
    <name type="scientific">Natronoarchaeum mannanilyticum</name>
    <dbReference type="NCBI Taxonomy" id="926360"/>
    <lineage>
        <taxon>Archaea</taxon>
        <taxon>Methanobacteriati</taxon>
        <taxon>Methanobacteriota</taxon>
        <taxon>Stenosarchaea group</taxon>
        <taxon>Halobacteria</taxon>
        <taxon>Halobacteriales</taxon>
        <taxon>Natronoarchaeaceae</taxon>
    </lineage>
</organism>
<dbReference type="EMBL" id="BAAADV010000007">
    <property type="protein sequence ID" value="GAA0678375.1"/>
    <property type="molecule type" value="Genomic_DNA"/>
</dbReference>